<gene>
    <name evidence="2" type="ORF">CCMP2556_LOCUS20443</name>
</gene>
<evidence type="ECO:0000256" key="1">
    <source>
        <dbReference type="SAM" id="Phobius"/>
    </source>
</evidence>
<organism evidence="2 3">
    <name type="scientific">Durusdinium trenchii</name>
    <dbReference type="NCBI Taxonomy" id="1381693"/>
    <lineage>
        <taxon>Eukaryota</taxon>
        <taxon>Sar</taxon>
        <taxon>Alveolata</taxon>
        <taxon>Dinophyceae</taxon>
        <taxon>Suessiales</taxon>
        <taxon>Symbiodiniaceae</taxon>
        <taxon>Durusdinium</taxon>
    </lineage>
</organism>
<protein>
    <submittedName>
        <fullName evidence="2">Uncharacterized protein</fullName>
    </submittedName>
</protein>
<name>A0ABP0LFF9_9DINO</name>
<dbReference type="Proteomes" id="UP001642484">
    <property type="component" value="Unassembled WGS sequence"/>
</dbReference>
<dbReference type="EMBL" id="CAXAMN010012002">
    <property type="protein sequence ID" value="CAK9036849.1"/>
    <property type="molecule type" value="Genomic_DNA"/>
</dbReference>
<feature type="transmembrane region" description="Helical" evidence="1">
    <location>
        <begin position="142"/>
        <end position="158"/>
    </location>
</feature>
<sequence>MIFAQEDILNQKPISWFPGMAGSEEKEPKETVTEEDCAGKSVWNRFDSQASTAVPTAEAEQAYQRLISSDSKIEEEEKVDEASEEVKALLQQDEHDDESAIFERGFGFGLPPLDGRLAALAVALLAILVGVLTSSWTKSLCFNTVWVGLVVVSLVVVGRPSTNAGAERAQASPYTCEDR</sequence>
<comment type="caution">
    <text evidence="2">The sequence shown here is derived from an EMBL/GenBank/DDBJ whole genome shotgun (WGS) entry which is preliminary data.</text>
</comment>
<keyword evidence="3" id="KW-1185">Reference proteome</keyword>
<keyword evidence="1" id="KW-0472">Membrane</keyword>
<keyword evidence="1" id="KW-1133">Transmembrane helix</keyword>
<proteinExistence type="predicted"/>
<feature type="transmembrane region" description="Helical" evidence="1">
    <location>
        <begin position="117"/>
        <end position="136"/>
    </location>
</feature>
<evidence type="ECO:0000313" key="2">
    <source>
        <dbReference type="EMBL" id="CAK9036849.1"/>
    </source>
</evidence>
<evidence type="ECO:0000313" key="3">
    <source>
        <dbReference type="Proteomes" id="UP001642484"/>
    </source>
</evidence>
<accession>A0ABP0LFF9</accession>
<keyword evidence="1" id="KW-0812">Transmembrane</keyword>
<reference evidence="2 3" key="1">
    <citation type="submission" date="2024-02" db="EMBL/GenBank/DDBJ databases">
        <authorList>
            <person name="Chen Y."/>
            <person name="Shah S."/>
            <person name="Dougan E. K."/>
            <person name="Thang M."/>
            <person name="Chan C."/>
        </authorList>
    </citation>
    <scope>NUCLEOTIDE SEQUENCE [LARGE SCALE GENOMIC DNA]</scope>
</reference>